<dbReference type="AlphaFoldDB" id="A0A1G5G8H1"/>
<dbReference type="STRING" id="490189.SAMN02927903_01481"/>
<keyword evidence="2" id="KW-1185">Reference proteome</keyword>
<sequence length="168" mass="19614">MQYKKIRLAYRAVIDQQSTWVWDRYVFEDTYKEYLMQHQLFNDKDNPKNTFRELLAENEKAEQLHYLVGIAANGYIEQLKGKLHRVPDVLGNQFLPFSSYRLDIVNTDIVDATKHKIGITFYSPPLLLVDIINNCYLVSAEPDTTTNLETMMFPMQPHLAICAVEHTI</sequence>
<gene>
    <name evidence="1" type="ORF">SAMN02927903_01481</name>
</gene>
<dbReference type="EMBL" id="FMVF01000006">
    <property type="protein sequence ID" value="SCY47599.1"/>
    <property type="molecule type" value="Genomic_DNA"/>
</dbReference>
<evidence type="ECO:0000313" key="1">
    <source>
        <dbReference type="EMBL" id="SCY47599.1"/>
    </source>
</evidence>
<name>A0A1G5G8H1_9FLAO</name>
<reference evidence="1 2" key="1">
    <citation type="submission" date="2016-10" db="EMBL/GenBank/DDBJ databases">
        <authorList>
            <person name="de Groot N.N."/>
        </authorList>
    </citation>
    <scope>NUCLEOTIDE SEQUENCE [LARGE SCALE GENOMIC DNA]</scope>
    <source>
        <strain evidence="1 2">CGMCC 1.7031</strain>
    </source>
</reference>
<dbReference type="RefSeq" id="WP_091141663.1">
    <property type="nucleotide sequence ID" value="NZ_FMVF01000006.1"/>
</dbReference>
<evidence type="ECO:0000313" key="2">
    <source>
        <dbReference type="Proteomes" id="UP000199354"/>
    </source>
</evidence>
<proteinExistence type="predicted"/>
<protein>
    <submittedName>
        <fullName evidence="1">Uncharacterized protein</fullName>
    </submittedName>
</protein>
<dbReference type="OrthoDB" id="793934at2"/>
<accession>A0A1G5G8H1</accession>
<dbReference type="Proteomes" id="UP000199354">
    <property type="component" value="Unassembled WGS sequence"/>
</dbReference>
<organism evidence="1 2">
    <name type="scientific">Flavobacterium caeni</name>
    <dbReference type="NCBI Taxonomy" id="490189"/>
    <lineage>
        <taxon>Bacteria</taxon>
        <taxon>Pseudomonadati</taxon>
        <taxon>Bacteroidota</taxon>
        <taxon>Flavobacteriia</taxon>
        <taxon>Flavobacteriales</taxon>
        <taxon>Flavobacteriaceae</taxon>
        <taxon>Flavobacterium</taxon>
    </lineage>
</organism>